<dbReference type="InterPro" id="IPR011990">
    <property type="entry name" value="TPR-like_helical_dom_sf"/>
</dbReference>
<name>A0ABV0MJG8_9TELE</name>
<proteinExistence type="inferred from homology"/>
<reference evidence="5 6" key="1">
    <citation type="submission" date="2021-06" db="EMBL/GenBank/DDBJ databases">
        <authorList>
            <person name="Palmer J.M."/>
        </authorList>
    </citation>
    <scope>NUCLEOTIDE SEQUENCE [LARGE SCALE GENOMIC DNA]</scope>
    <source>
        <strain evidence="5 6">GA_2019</strain>
        <tissue evidence="5">Muscle</tissue>
    </source>
</reference>
<dbReference type="EMBL" id="JAHRIO010001973">
    <property type="protein sequence ID" value="MEQ2159242.1"/>
    <property type="molecule type" value="Genomic_DNA"/>
</dbReference>
<keyword evidence="3" id="KW-0931">ER-Golgi transport</keyword>
<dbReference type="Gene3D" id="1.25.40.10">
    <property type="entry name" value="Tetratricopeptide repeat domain"/>
    <property type="match status" value="1"/>
</dbReference>
<evidence type="ECO:0000256" key="4">
    <source>
        <dbReference type="ARBA" id="ARBA00022927"/>
    </source>
</evidence>
<comment type="caution">
    <text evidence="5">The sequence shown here is derived from an EMBL/GenBank/DDBJ whole genome shotgun (WGS) entry which is preliminary data.</text>
</comment>
<evidence type="ECO:0000313" key="5">
    <source>
        <dbReference type="EMBL" id="MEQ2159242.1"/>
    </source>
</evidence>
<dbReference type="PANTHER" id="PTHR13768:SF23">
    <property type="entry name" value="ALPHA-SOLUBLE NSF ATTACHMENT PROTEIN"/>
    <property type="match status" value="1"/>
</dbReference>
<organism evidence="5 6">
    <name type="scientific">Goodea atripinnis</name>
    <dbReference type="NCBI Taxonomy" id="208336"/>
    <lineage>
        <taxon>Eukaryota</taxon>
        <taxon>Metazoa</taxon>
        <taxon>Chordata</taxon>
        <taxon>Craniata</taxon>
        <taxon>Vertebrata</taxon>
        <taxon>Euteleostomi</taxon>
        <taxon>Actinopterygii</taxon>
        <taxon>Neopterygii</taxon>
        <taxon>Teleostei</taxon>
        <taxon>Neoteleostei</taxon>
        <taxon>Acanthomorphata</taxon>
        <taxon>Ovalentaria</taxon>
        <taxon>Atherinomorphae</taxon>
        <taxon>Cyprinodontiformes</taxon>
        <taxon>Goodeidae</taxon>
        <taxon>Goodea</taxon>
    </lineage>
</organism>
<evidence type="ECO:0000256" key="3">
    <source>
        <dbReference type="ARBA" id="ARBA00022892"/>
    </source>
</evidence>
<accession>A0ABV0MJG8</accession>
<keyword evidence="4" id="KW-0653">Protein transport</keyword>
<dbReference type="InterPro" id="IPR000744">
    <property type="entry name" value="NSF_attach"/>
</dbReference>
<evidence type="ECO:0000256" key="1">
    <source>
        <dbReference type="ARBA" id="ARBA00010050"/>
    </source>
</evidence>
<dbReference type="PANTHER" id="PTHR13768">
    <property type="entry name" value="SOLUBLE NSF ATTACHMENT PROTEIN SNAP"/>
    <property type="match status" value="1"/>
</dbReference>
<keyword evidence="2" id="KW-0813">Transport</keyword>
<comment type="similarity">
    <text evidence="1">Belongs to the SNAP family.</text>
</comment>
<dbReference type="Pfam" id="PF14938">
    <property type="entry name" value="SNAP"/>
    <property type="match status" value="1"/>
</dbReference>
<keyword evidence="6" id="KW-1185">Reference proteome</keyword>
<gene>
    <name evidence="5" type="ORF">GOODEAATRI_020819</name>
</gene>
<evidence type="ECO:0000313" key="6">
    <source>
        <dbReference type="Proteomes" id="UP001476798"/>
    </source>
</evidence>
<dbReference type="Proteomes" id="UP001476798">
    <property type="component" value="Unassembled WGS sequence"/>
</dbReference>
<sequence length="94" mass="10795">MGRFTIAAKHHISIAEIYESELVDIEKAIAHYEQAADYYKGEESNRTSQAASIFPRTSCLLWFMEGSYLELTWNSIVEFTEQTPTTITMSPLHF</sequence>
<dbReference type="SUPFAM" id="SSF48452">
    <property type="entry name" value="TPR-like"/>
    <property type="match status" value="1"/>
</dbReference>
<protein>
    <submittedName>
        <fullName evidence="5">Uncharacterized protein</fullName>
    </submittedName>
</protein>
<evidence type="ECO:0000256" key="2">
    <source>
        <dbReference type="ARBA" id="ARBA00022448"/>
    </source>
</evidence>